<evidence type="ECO:0000256" key="2">
    <source>
        <dbReference type="ARBA" id="ARBA00022692"/>
    </source>
</evidence>
<accession>A0A1B8GZN3</accession>
<dbReference type="RefSeq" id="WP_067406984.1">
    <property type="nucleotide sequence ID" value="NZ_LZEY01000061.1"/>
</dbReference>
<evidence type="ECO:0000259" key="6">
    <source>
        <dbReference type="Pfam" id="PF04357"/>
    </source>
</evidence>
<dbReference type="GO" id="GO:0005886">
    <property type="term" value="C:plasma membrane"/>
    <property type="evidence" value="ECO:0007669"/>
    <property type="project" value="InterPro"/>
</dbReference>
<dbReference type="PANTHER" id="PTHR36985:SF1">
    <property type="entry name" value="TRANSLOCATION AND ASSEMBLY MODULE SUBUNIT TAMB"/>
    <property type="match status" value="1"/>
</dbReference>
<evidence type="ECO:0000256" key="1">
    <source>
        <dbReference type="ARBA" id="ARBA00004167"/>
    </source>
</evidence>
<sequence>MKWLTYLKWPAIILLVLILMIGGTLGWVLGTQSGLHFALNLAPRFVSGLTLGQVEGDLRNLTLKQVKYTMPGIDVSVDKVDLALRLSCLKNMTLCVENLSTDGTRVTVDTTKLPPSEETPPSEPLTELNAPLTIFLDSLSVTNTQVTVDDMAINLDTFRTAMTWEGDQLTLKPTVIKALSVVLPESAPEVAAEKPEPVTDGPEKPLSETINAIFAKPLLAELPEVILPLNISVEGISGDNWQVSGDTPVTINSLHLALFNKGQTLTLSDFSADAPQGNIRISGEATLSDNWPVALSVKGTVRDFDEFSGQNIDLNLNGGLLDELKLALALKGPVNATLDAQTNLTQADLPVLLTLESQKVSWPLTGEADYQLDGVKLRLNGKISGYDLSLRSDIKGKDIPPALLTLDAKGNAGQLNLTRLRLNALQGFAEVTGVADWQKAISWQAVLTLSGLNTAKAYPEWPAKVDGKITTRGSLYGGNWELSVPDITLDGKVKNYPLKARGNVKGNAGGQWTIPELKLALGNNKLDINGQLADNWKLDADINAPALGGLVPGLAGTVKGKLNIRGNMEKPQILADLTIHSLKWQDELSVANATIKGDVTSAEQIKGQLDVTVTQLKQADLVISNLTLNAKGTEAQHALKLTMKGDPVSAQLMLNGGFDRKTQIWKGSLNNTRFETPVGEWQLSKAMALTYLNEKQEVTIGTHCWVNPDARICVPKPITAGASGSAAVALERFDLSMIKPFLDQGTKLSGVFSGNANVRWFADGSQPVMDVSLKGNGVKVVQSLEGVNLPVAFDTLTLTAAMKSGKLNLQWLIAIAGNGKINGNVQISDLEKRRQLSGNVGIDNISLDLIRPLLGKGDKATGRLNANLRLGGNAAGPLLFGQLGLSDLAVSGRLLPFDITQGGLTVNFDGARSDLNGQIKTPEGYLNLSGNADWRKMDAWYAKISAQGDKLRVLLPPMIRIDVSPDLVFEATPSVLKLDGTVNIPWARITVHDVPESAVASTSDEVMLDDNLQPIHEKPVSIPIQSNLKIHIGPDVALDAFGLSAMLTGNLRVAQDKQGLGLNGQVDIPRGRFKAYGQDLLVRKGQILFSGPADQPFLNMEAIRNPDNTANGVIAGVRVTGLADRPKVEIFSDPAMSQEEALSYLLRGEGLNSGDADSSQMTSMLISLGVAQSGQLVGKIGETFGISDLALDTQGVGDKSQVVVSGKITNDLQVKYGVGIFDSLATLTLRYRLMPRLYLEAVSGVSQAIDLLYQFEF</sequence>
<keyword evidence="8" id="KW-1185">Reference proteome</keyword>
<dbReference type="PANTHER" id="PTHR36985">
    <property type="entry name" value="TRANSLOCATION AND ASSEMBLY MODULE SUBUNIT TAMB"/>
    <property type="match status" value="1"/>
</dbReference>
<dbReference type="InterPro" id="IPR007452">
    <property type="entry name" value="TamB_C"/>
</dbReference>
<comment type="caution">
    <text evidence="7">The sequence shown here is derived from an EMBL/GenBank/DDBJ whole genome shotgun (WGS) entry which is preliminary data.</text>
</comment>
<proteinExistence type="predicted"/>
<reference evidence="8" key="1">
    <citation type="submission" date="2016-06" db="EMBL/GenBank/DDBJ databases">
        <authorList>
            <person name="Butler K."/>
        </authorList>
    </citation>
    <scope>NUCLEOTIDE SEQUENCE [LARGE SCALE GENOMIC DNA]</scope>
    <source>
        <strain evidence="8">GCSL-Mp20</strain>
    </source>
</reference>
<dbReference type="Proteomes" id="UP000092377">
    <property type="component" value="Unassembled WGS sequence"/>
</dbReference>
<evidence type="ECO:0000313" key="7">
    <source>
        <dbReference type="EMBL" id="OBU02279.1"/>
    </source>
</evidence>
<evidence type="ECO:0000313" key="8">
    <source>
        <dbReference type="Proteomes" id="UP000092377"/>
    </source>
</evidence>
<dbReference type="EMBL" id="LZEY01000061">
    <property type="protein sequence ID" value="OBU02279.1"/>
    <property type="molecule type" value="Genomic_DNA"/>
</dbReference>
<dbReference type="OrthoDB" id="5555605at2"/>
<keyword evidence="3" id="KW-1133">Transmembrane helix</keyword>
<protein>
    <submittedName>
        <fullName evidence="7">Translocation and assembly module TamB</fullName>
    </submittedName>
</protein>
<evidence type="ECO:0000256" key="5">
    <source>
        <dbReference type="SAM" id="MobiDB-lite"/>
    </source>
</evidence>
<dbReference type="Pfam" id="PF04357">
    <property type="entry name" value="TamB"/>
    <property type="match status" value="1"/>
</dbReference>
<comment type="subcellular location">
    <subcellularLocation>
        <location evidence="1">Membrane</location>
        <topology evidence="1">Single-pass membrane protein</topology>
    </subcellularLocation>
</comment>
<feature type="domain" description="Translocation and assembly module TamB C-terminal" evidence="6">
    <location>
        <begin position="922"/>
        <end position="1257"/>
    </location>
</feature>
<keyword evidence="2" id="KW-0812">Transmembrane</keyword>
<evidence type="ECO:0000256" key="3">
    <source>
        <dbReference type="ARBA" id="ARBA00022989"/>
    </source>
</evidence>
<evidence type="ECO:0000256" key="4">
    <source>
        <dbReference type="ARBA" id="ARBA00023136"/>
    </source>
</evidence>
<organism evidence="7 8">
    <name type="scientific">Morganella psychrotolerans</name>
    <dbReference type="NCBI Taxonomy" id="368603"/>
    <lineage>
        <taxon>Bacteria</taxon>
        <taxon>Pseudomonadati</taxon>
        <taxon>Pseudomonadota</taxon>
        <taxon>Gammaproteobacteria</taxon>
        <taxon>Enterobacterales</taxon>
        <taxon>Morganellaceae</taxon>
        <taxon>Morganella</taxon>
    </lineage>
</organism>
<gene>
    <name evidence="7" type="ORF">AYY18_12965</name>
</gene>
<feature type="region of interest" description="Disordered" evidence="5">
    <location>
        <begin position="106"/>
        <end position="126"/>
    </location>
</feature>
<dbReference type="GO" id="GO:0009306">
    <property type="term" value="P:protein secretion"/>
    <property type="evidence" value="ECO:0007669"/>
    <property type="project" value="InterPro"/>
</dbReference>
<keyword evidence="4" id="KW-0472">Membrane</keyword>
<dbReference type="GO" id="GO:0097347">
    <property type="term" value="C:TAM protein secretion complex"/>
    <property type="evidence" value="ECO:0007669"/>
    <property type="project" value="TreeGrafter"/>
</dbReference>
<dbReference type="AlphaFoldDB" id="A0A1B8GZN3"/>
<name>A0A1B8GZN3_9GAMM</name>